<feature type="compositionally biased region" description="Polar residues" evidence="1">
    <location>
        <begin position="320"/>
        <end position="364"/>
    </location>
</feature>
<gene>
    <name evidence="2" type="ORF">QE152_g33497</name>
</gene>
<evidence type="ECO:0000313" key="3">
    <source>
        <dbReference type="Proteomes" id="UP001458880"/>
    </source>
</evidence>
<dbReference type="AlphaFoldDB" id="A0AAW1IWY4"/>
<dbReference type="Proteomes" id="UP001458880">
    <property type="component" value="Unassembled WGS sequence"/>
</dbReference>
<proteinExistence type="predicted"/>
<protein>
    <submittedName>
        <fullName evidence="2">Uncharacterized protein</fullName>
    </submittedName>
</protein>
<comment type="caution">
    <text evidence="2">The sequence shown here is derived from an EMBL/GenBank/DDBJ whole genome shotgun (WGS) entry which is preliminary data.</text>
</comment>
<feature type="region of interest" description="Disordered" evidence="1">
    <location>
        <begin position="255"/>
        <end position="364"/>
    </location>
</feature>
<dbReference type="EMBL" id="JASPKY010000510">
    <property type="protein sequence ID" value="KAK9694512.1"/>
    <property type="molecule type" value="Genomic_DNA"/>
</dbReference>
<name>A0AAW1IWY4_POPJA</name>
<feature type="compositionally biased region" description="Basic residues" evidence="1">
    <location>
        <begin position="73"/>
        <end position="86"/>
    </location>
</feature>
<feature type="compositionally biased region" description="Polar residues" evidence="1">
    <location>
        <begin position="268"/>
        <end position="284"/>
    </location>
</feature>
<evidence type="ECO:0000313" key="2">
    <source>
        <dbReference type="EMBL" id="KAK9694512.1"/>
    </source>
</evidence>
<accession>A0AAW1IWY4</accession>
<sequence length="401" mass="45924">MFRPNLNFEDTNYRIVCNNTLKKIKNQTQQEQTVYQLKQSSQTSHHLNTCPLSLKPTKLSDTVLHVKQNASVHSKKKRPNRKRSKSRYKESNCAKVDIDESILTGLQTVIDLCGLLEKYEEKHKQKHRQYKNKKQAYINKDFNYACHNNFDTYIDKTIVCDESAYISKVSRVPDTDNVCELPQSHSRIDKHAFESTTSLLPSEEKIPDRCSYDQSLQVFISSDKKMMQSKPNIGEPNEVHVGGNRSVCHVNYVQESKITNRSSEKLEPSTSLRSHTHSAESTRPGSRKSLLNLPQKSPHDDIDHQCNTSNENSHLKNTTDSKSPSLQSLTNERIENSSSSTHVVKSRINQHNTKTNSNYPMEVSSSKRLSTKYFPPMEIVPELVTNPIARNISTRHELNNI</sequence>
<evidence type="ECO:0000256" key="1">
    <source>
        <dbReference type="SAM" id="MobiDB-lite"/>
    </source>
</evidence>
<keyword evidence="3" id="KW-1185">Reference proteome</keyword>
<feature type="region of interest" description="Disordered" evidence="1">
    <location>
        <begin position="67"/>
        <end position="90"/>
    </location>
</feature>
<reference evidence="2 3" key="1">
    <citation type="journal article" date="2024" name="BMC Genomics">
        <title>De novo assembly and annotation of Popillia japonica's genome with initial clues to its potential as an invasive pest.</title>
        <authorList>
            <person name="Cucini C."/>
            <person name="Boschi S."/>
            <person name="Funari R."/>
            <person name="Cardaioli E."/>
            <person name="Iannotti N."/>
            <person name="Marturano G."/>
            <person name="Paoli F."/>
            <person name="Bruttini M."/>
            <person name="Carapelli A."/>
            <person name="Frati F."/>
            <person name="Nardi F."/>
        </authorList>
    </citation>
    <scope>NUCLEOTIDE SEQUENCE [LARGE SCALE GENOMIC DNA]</scope>
    <source>
        <strain evidence="2">DMR45628</strain>
    </source>
</reference>
<organism evidence="2 3">
    <name type="scientific">Popillia japonica</name>
    <name type="common">Japanese beetle</name>
    <dbReference type="NCBI Taxonomy" id="7064"/>
    <lineage>
        <taxon>Eukaryota</taxon>
        <taxon>Metazoa</taxon>
        <taxon>Ecdysozoa</taxon>
        <taxon>Arthropoda</taxon>
        <taxon>Hexapoda</taxon>
        <taxon>Insecta</taxon>
        <taxon>Pterygota</taxon>
        <taxon>Neoptera</taxon>
        <taxon>Endopterygota</taxon>
        <taxon>Coleoptera</taxon>
        <taxon>Polyphaga</taxon>
        <taxon>Scarabaeiformia</taxon>
        <taxon>Scarabaeidae</taxon>
        <taxon>Rutelinae</taxon>
        <taxon>Popillia</taxon>
    </lineage>
</organism>